<sequence length="83" mass="9712">MIETKCERDISILISKDLEPSHQVCKARLGLESMLHTQANYTKNKTHLQRQYKLVHEATLFRVTWRSQKAPRTLNSMMLQSKA</sequence>
<accession>A0A3M7SUD8</accession>
<organism evidence="1 2">
    <name type="scientific">Brachionus plicatilis</name>
    <name type="common">Marine rotifer</name>
    <name type="synonym">Brachionus muelleri</name>
    <dbReference type="NCBI Taxonomy" id="10195"/>
    <lineage>
        <taxon>Eukaryota</taxon>
        <taxon>Metazoa</taxon>
        <taxon>Spiralia</taxon>
        <taxon>Gnathifera</taxon>
        <taxon>Rotifera</taxon>
        <taxon>Eurotatoria</taxon>
        <taxon>Monogononta</taxon>
        <taxon>Pseudotrocha</taxon>
        <taxon>Ploima</taxon>
        <taxon>Brachionidae</taxon>
        <taxon>Brachionus</taxon>
    </lineage>
</organism>
<evidence type="ECO:0000313" key="2">
    <source>
        <dbReference type="Proteomes" id="UP000276133"/>
    </source>
</evidence>
<evidence type="ECO:0000313" key="1">
    <source>
        <dbReference type="EMBL" id="RNA39200.1"/>
    </source>
</evidence>
<comment type="caution">
    <text evidence="1">The sequence shown here is derived from an EMBL/GenBank/DDBJ whole genome shotgun (WGS) entry which is preliminary data.</text>
</comment>
<dbReference type="EMBL" id="REGN01000774">
    <property type="protein sequence ID" value="RNA39200.1"/>
    <property type="molecule type" value="Genomic_DNA"/>
</dbReference>
<proteinExistence type="predicted"/>
<reference evidence="1 2" key="1">
    <citation type="journal article" date="2018" name="Sci. Rep.">
        <title>Genomic signatures of local adaptation to the degree of environmental predictability in rotifers.</title>
        <authorList>
            <person name="Franch-Gras L."/>
            <person name="Hahn C."/>
            <person name="Garcia-Roger E.M."/>
            <person name="Carmona M.J."/>
            <person name="Serra M."/>
            <person name="Gomez A."/>
        </authorList>
    </citation>
    <scope>NUCLEOTIDE SEQUENCE [LARGE SCALE GENOMIC DNA]</scope>
    <source>
        <strain evidence="1">HYR1</strain>
    </source>
</reference>
<name>A0A3M7SUD8_BRAPC</name>
<dbReference type="Proteomes" id="UP000276133">
    <property type="component" value="Unassembled WGS sequence"/>
</dbReference>
<dbReference type="AlphaFoldDB" id="A0A3M7SUD8"/>
<gene>
    <name evidence="1" type="ORF">BpHYR1_009518</name>
</gene>
<protein>
    <submittedName>
        <fullName evidence="1">Uncharacterized protein</fullName>
    </submittedName>
</protein>
<keyword evidence="2" id="KW-1185">Reference proteome</keyword>